<evidence type="ECO:0000313" key="3">
    <source>
        <dbReference type="Proteomes" id="UP000708208"/>
    </source>
</evidence>
<gene>
    <name evidence="2" type="ORF">AFUS01_LOCUS8204</name>
</gene>
<dbReference type="EMBL" id="CAJVCH010056321">
    <property type="protein sequence ID" value="CAG7718836.1"/>
    <property type="molecule type" value="Genomic_DNA"/>
</dbReference>
<protein>
    <recommendedName>
        <fullName evidence="1">DNA methyltransferase 1-associated 1 domain-containing protein</fullName>
    </recommendedName>
</protein>
<evidence type="ECO:0000313" key="2">
    <source>
        <dbReference type="EMBL" id="CAG7718836.1"/>
    </source>
</evidence>
<sequence>HIQIPTEDIVTDFNELRSDIVLLYELKSALSTCDVEIQSLAGQYEALSGGKKFPMESHGYKTPELNVSLPDAPAAGSSPSKQCLSGVIELPTMPARKRKAALEQSNVLKKLKSKELQLHQ</sequence>
<keyword evidence="3" id="KW-1185">Reference proteome</keyword>
<evidence type="ECO:0000259" key="1">
    <source>
        <dbReference type="Pfam" id="PF05499"/>
    </source>
</evidence>
<feature type="domain" description="DNA methyltransferase 1-associated 1" evidence="1">
    <location>
        <begin position="3"/>
        <end position="53"/>
    </location>
</feature>
<reference evidence="2" key="1">
    <citation type="submission" date="2021-06" db="EMBL/GenBank/DDBJ databases">
        <authorList>
            <person name="Hodson N. C."/>
            <person name="Mongue J. A."/>
            <person name="Jaron S. K."/>
        </authorList>
    </citation>
    <scope>NUCLEOTIDE SEQUENCE</scope>
</reference>
<proteinExistence type="predicted"/>
<comment type="caution">
    <text evidence="2">The sequence shown here is derived from an EMBL/GenBank/DDBJ whole genome shotgun (WGS) entry which is preliminary data.</text>
</comment>
<feature type="non-terminal residue" evidence="2">
    <location>
        <position position="1"/>
    </location>
</feature>
<organism evidence="2 3">
    <name type="scientific">Allacma fusca</name>
    <dbReference type="NCBI Taxonomy" id="39272"/>
    <lineage>
        <taxon>Eukaryota</taxon>
        <taxon>Metazoa</taxon>
        <taxon>Ecdysozoa</taxon>
        <taxon>Arthropoda</taxon>
        <taxon>Hexapoda</taxon>
        <taxon>Collembola</taxon>
        <taxon>Symphypleona</taxon>
        <taxon>Sminthuridae</taxon>
        <taxon>Allacma</taxon>
    </lineage>
</organism>
<name>A0A8J2JE83_9HEXA</name>
<dbReference type="GO" id="GO:0045892">
    <property type="term" value="P:negative regulation of DNA-templated transcription"/>
    <property type="evidence" value="ECO:0007669"/>
    <property type="project" value="InterPro"/>
</dbReference>
<dbReference type="GO" id="GO:0005634">
    <property type="term" value="C:nucleus"/>
    <property type="evidence" value="ECO:0007669"/>
    <property type="project" value="InterPro"/>
</dbReference>
<dbReference type="OrthoDB" id="19740at2759"/>
<dbReference type="Pfam" id="PF05499">
    <property type="entry name" value="DMAP1"/>
    <property type="match status" value="1"/>
</dbReference>
<dbReference type="Proteomes" id="UP000708208">
    <property type="component" value="Unassembled WGS sequence"/>
</dbReference>
<accession>A0A8J2JE83</accession>
<dbReference type="AlphaFoldDB" id="A0A8J2JE83"/>
<dbReference type="InterPro" id="IPR008468">
    <property type="entry name" value="DMAP1"/>
</dbReference>